<evidence type="ECO:0000313" key="2">
    <source>
        <dbReference type="Proteomes" id="UP000663586"/>
    </source>
</evidence>
<accession>A0A897MVG2</accession>
<evidence type="ECO:0000313" key="1">
    <source>
        <dbReference type="EMBL" id="QSG04261.1"/>
    </source>
</evidence>
<keyword evidence="2" id="KW-1185">Reference proteome</keyword>
<protein>
    <submittedName>
        <fullName evidence="1">Uncharacterized protein</fullName>
    </submittedName>
</protein>
<proteinExistence type="predicted"/>
<dbReference type="EMBL" id="CP064786">
    <property type="protein sequence ID" value="QSG04261.1"/>
    <property type="molecule type" value="Genomic_DNA"/>
</dbReference>
<gene>
    <name evidence="1" type="ORF">AArcS_3074</name>
</gene>
<reference evidence="1" key="1">
    <citation type="submission" date="2020-11" db="EMBL/GenBank/DDBJ databases">
        <title>Carbohydrate-dependent, anaerobic sulfur respiration: A novel catabolism in halophilic archaea.</title>
        <authorList>
            <person name="Sorokin D.Y."/>
            <person name="Messina E."/>
            <person name="Smedile F."/>
            <person name="La Cono V."/>
            <person name="Hallsworth J.E."/>
            <person name="Yakimov M.M."/>
        </authorList>
    </citation>
    <scope>NUCLEOTIDE SEQUENCE</scope>
    <source>
        <strain evidence="1">AArc-S</strain>
    </source>
</reference>
<dbReference type="AlphaFoldDB" id="A0A897MVG2"/>
<name>A0A897MVG2_9EURY</name>
<dbReference type="KEGG" id="hara:AArcS_3074"/>
<sequence>MGLADRTLSQRGVDALYGPVDGGRTVAVHEFDEVDLRRFDGFAGVVEERVPGIEALHRSGIAFAAG</sequence>
<organism evidence="1 2">
    <name type="scientific">Natranaeroarchaeum sulfidigenes</name>
    <dbReference type="NCBI Taxonomy" id="2784880"/>
    <lineage>
        <taxon>Archaea</taxon>
        <taxon>Methanobacteriati</taxon>
        <taxon>Methanobacteriota</taxon>
        <taxon>Stenosarchaea group</taxon>
        <taxon>Halobacteria</taxon>
        <taxon>Halobacteriales</taxon>
        <taxon>Natronoarchaeaceae</taxon>
        <taxon>Natranaeroarchaeum</taxon>
    </lineage>
</organism>
<dbReference type="Proteomes" id="UP000663586">
    <property type="component" value="Chromosome"/>
</dbReference>